<dbReference type="PANTHER" id="PTHR34310">
    <property type="entry name" value="DUF427 DOMAIN PROTEIN (AFU_ORTHOLOGUE AFUA_3G02220)"/>
    <property type="match status" value="1"/>
</dbReference>
<evidence type="ECO:0000313" key="3">
    <source>
        <dbReference type="Proteomes" id="UP000054248"/>
    </source>
</evidence>
<keyword evidence="3" id="KW-1185">Reference proteome</keyword>
<dbReference type="InterPro" id="IPR007361">
    <property type="entry name" value="DUF427"/>
</dbReference>
<reference evidence="2 3" key="1">
    <citation type="submission" date="2014-04" db="EMBL/GenBank/DDBJ databases">
        <authorList>
            <consortium name="DOE Joint Genome Institute"/>
            <person name="Kuo A."/>
            <person name="Girlanda M."/>
            <person name="Perotto S."/>
            <person name="Kohler A."/>
            <person name="Nagy L.G."/>
            <person name="Floudas D."/>
            <person name="Copeland A."/>
            <person name="Barry K.W."/>
            <person name="Cichocki N."/>
            <person name="Veneault-Fourrey C."/>
            <person name="LaButti K."/>
            <person name="Lindquist E.A."/>
            <person name="Lipzen A."/>
            <person name="Lundell T."/>
            <person name="Morin E."/>
            <person name="Murat C."/>
            <person name="Sun H."/>
            <person name="Tunlid A."/>
            <person name="Henrissat B."/>
            <person name="Grigoriev I.V."/>
            <person name="Hibbett D.S."/>
            <person name="Martin F."/>
            <person name="Nordberg H.P."/>
            <person name="Cantor M.N."/>
            <person name="Hua S.X."/>
        </authorList>
    </citation>
    <scope>NUCLEOTIDE SEQUENCE [LARGE SCALE GENOMIC DNA]</scope>
    <source>
        <strain evidence="2 3">MUT 4182</strain>
    </source>
</reference>
<gene>
    <name evidence="2" type="ORF">M407DRAFT_245858</name>
</gene>
<dbReference type="HOGENOM" id="CLU_126578_1_2_1"/>
<protein>
    <recommendedName>
        <fullName evidence="1">DUF427 domain-containing protein</fullName>
    </recommendedName>
</protein>
<dbReference type="Gene3D" id="2.170.150.40">
    <property type="entry name" value="Domain of unknown function (DUF427)"/>
    <property type="match status" value="1"/>
</dbReference>
<feature type="domain" description="DUF427" evidence="1">
    <location>
        <begin position="1"/>
        <end position="90"/>
    </location>
</feature>
<reference evidence="3" key="2">
    <citation type="submission" date="2015-01" db="EMBL/GenBank/DDBJ databases">
        <title>Evolutionary Origins and Diversification of the Mycorrhizal Mutualists.</title>
        <authorList>
            <consortium name="DOE Joint Genome Institute"/>
            <consortium name="Mycorrhizal Genomics Consortium"/>
            <person name="Kohler A."/>
            <person name="Kuo A."/>
            <person name="Nagy L.G."/>
            <person name="Floudas D."/>
            <person name="Copeland A."/>
            <person name="Barry K.W."/>
            <person name="Cichocki N."/>
            <person name="Veneault-Fourrey C."/>
            <person name="LaButti K."/>
            <person name="Lindquist E.A."/>
            <person name="Lipzen A."/>
            <person name="Lundell T."/>
            <person name="Morin E."/>
            <person name="Murat C."/>
            <person name="Riley R."/>
            <person name="Ohm R."/>
            <person name="Sun H."/>
            <person name="Tunlid A."/>
            <person name="Henrissat B."/>
            <person name="Grigoriev I.V."/>
            <person name="Hibbett D.S."/>
            <person name="Martin F."/>
        </authorList>
    </citation>
    <scope>NUCLEOTIDE SEQUENCE [LARGE SCALE GENOMIC DNA]</scope>
    <source>
        <strain evidence="3">MUT 4182</strain>
    </source>
</reference>
<organism evidence="2 3">
    <name type="scientific">Tulasnella calospora MUT 4182</name>
    <dbReference type="NCBI Taxonomy" id="1051891"/>
    <lineage>
        <taxon>Eukaryota</taxon>
        <taxon>Fungi</taxon>
        <taxon>Dikarya</taxon>
        <taxon>Basidiomycota</taxon>
        <taxon>Agaricomycotina</taxon>
        <taxon>Agaricomycetes</taxon>
        <taxon>Cantharellales</taxon>
        <taxon>Tulasnellaceae</taxon>
        <taxon>Tulasnella</taxon>
    </lineage>
</organism>
<dbReference type="InterPro" id="IPR038694">
    <property type="entry name" value="DUF427_sf"/>
</dbReference>
<proteinExistence type="predicted"/>
<evidence type="ECO:0000259" key="1">
    <source>
        <dbReference type="Pfam" id="PF04248"/>
    </source>
</evidence>
<dbReference type="Proteomes" id="UP000054248">
    <property type="component" value="Unassembled WGS sequence"/>
</dbReference>
<dbReference type="AlphaFoldDB" id="A0A0C3KFR4"/>
<dbReference type="OrthoDB" id="18996at2759"/>
<accession>A0A0C3KFR4</accession>
<dbReference type="EMBL" id="KN823179">
    <property type="protein sequence ID" value="KIO20318.1"/>
    <property type="molecule type" value="Genomic_DNA"/>
</dbReference>
<dbReference type="PANTHER" id="PTHR34310:SF5">
    <property type="entry name" value="DUF427 DOMAIN PROTEIN (AFU_ORTHOLOGUE AFUA_3G02220)"/>
    <property type="match status" value="1"/>
</dbReference>
<dbReference type="STRING" id="1051891.A0A0C3KFR4"/>
<sequence length="96" mass="10622">MKVTIDGTTIAESNDTIVVEGNNYFPPSSIVDKDKIFTPSDTEYTCPWKGKCEFYNIVLPGGKEIPDGAWSYPNPKEAAKHIAGYIAFYKNKVTIA</sequence>
<dbReference type="Pfam" id="PF04248">
    <property type="entry name" value="NTP_transf_9"/>
    <property type="match status" value="1"/>
</dbReference>
<name>A0A0C3KFR4_9AGAM</name>
<evidence type="ECO:0000313" key="2">
    <source>
        <dbReference type="EMBL" id="KIO20318.1"/>
    </source>
</evidence>